<dbReference type="EMBL" id="GBRH01235464">
    <property type="protein sequence ID" value="JAD62431.1"/>
    <property type="molecule type" value="Transcribed_RNA"/>
</dbReference>
<dbReference type="AlphaFoldDB" id="A0A0A9BGG1"/>
<sequence>MWRLQWEGSLCKPGMEILAEVEEEDQNPTCGRNLLLYLEVEKFMVQNVNIVESALVEKVQEEQAICADI</sequence>
<organism evidence="1">
    <name type="scientific">Arundo donax</name>
    <name type="common">Giant reed</name>
    <name type="synonym">Donax arundinaceus</name>
    <dbReference type="NCBI Taxonomy" id="35708"/>
    <lineage>
        <taxon>Eukaryota</taxon>
        <taxon>Viridiplantae</taxon>
        <taxon>Streptophyta</taxon>
        <taxon>Embryophyta</taxon>
        <taxon>Tracheophyta</taxon>
        <taxon>Spermatophyta</taxon>
        <taxon>Magnoliopsida</taxon>
        <taxon>Liliopsida</taxon>
        <taxon>Poales</taxon>
        <taxon>Poaceae</taxon>
        <taxon>PACMAD clade</taxon>
        <taxon>Arundinoideae</taxon>
        <taxon>Arundineae</taxon>
        <taxon>Arundo</taxon>
    </lineage>
</organism>
<evidence type="ECO:0000313" key="1">
    <source>
        <dbReference type="EMBL" id="JAD62431.1"/>
    </source>
</evidence>
<accession>A0A0A9BGG1</accession>
<reference evidence="1" key="2">
    <citation type="journal article" date="2015" name="Data Brief">
        <title>Shoot transcriptome of the giant reed, Arundo donax.</title>
        <authorList>
            <person name="Barrero R.A."/>
            <person name="Guerrero F.D."/>
            <person name="Moolhuijzen P."/>
            <person name="Goolsby J.A."/>
            <person name="Tidwell J."/>
            <person name="Bellgard S.E."/>
            <person name="Bellgard M.I."/>
        </authorList>
    </citation>
    <scope>NUCLEOTIDE SEQUENCE</scope>
    <source>
        <tissue evidence="1">Shoot tissue taken approximately 20 cm above the soil surface</tissue>
    </source>
</reference>
<reference evidence="1" key="1">
    <citation type="submission" date="2014-09" db="EMBL/GenBank/DDBJ databases">
        <authorList>
            <person name="Magalhaes I.L.F."/>
            <person name="Oliveira U."/>
            <person name="Santos F.R."/>
            <person name="Vidigal T.H.D.A."/>
            <person name="Brescovit A.D."/>
            <person name="Santos A.J."/>
        </authorList>
    </citation>
    <scope>NUCLEOTIDE SEQUENCE</scope>
    <source>
        <tissue evidence="1">Shoot tissue taken approximately 20 cm above the soil surface</tissue>
    </source>
</reference>
<name>A0A0A9BGG1_ARUDO</name>
<protein>
    <submittedName>
        <fullName evidence="1">Uncharacterized protein</fullName>
    </submittedName>
</protein>
<proteinExistence type="predicted"/>